<sequence length="75" mass="8694">MNFFGALFSGEWSSFLTIFSVWLVASYALGWLFEGPWKKDDVGEGESCLTFLLYLLVIGVYRVVNWFGRLVFRIK</sequence>
<evidence type="ECO:0000313" key="3">
    <source>
        <dbReference type="Proteomes" id="UP000809829"/>
    </source>
</evidence>
<reference evidence="2 3" key="1">
    <citation type="submission" date="2021-01" db="EMBL/GenBank/DDBJ databases">
        <title>Genomic Encyclopedia of Type Strains, Phase IV (KMG-IV): sequencing the most valuable type-strain genomes for metagenomic binning, comparative biology and taxonomic classification.</title>
        <authorList>
            <person name="Goeker M."/>
        </authorList>
    </citation>
    <scope>NUCLEOTIDE SEQUENCE [LARGE SCALE GENOMIC DNA]</scope>
    <source>
        <strain evidence="2 3">DSM 104297</strain>
    </source>
</reference>
<gene>
    <name evidence="2" type="ORF">JOC83_002349</name>
</gene>
<protein>
    <submittedName>
        <fullName evidence="2">Uncharacterized protein</fullName>
    </submittedName>
</protein>
<keyword evidence="1" id="KW-0472">Membrane</keyword>
<keyword evidence="1" id="KW-0812">Transmembrane</keyword>
<feature type="transmembrane region" description="Helical" evidence="1">
    <location>
        <begin position="53"/>
        <end position="72"/>
    </location>
</feature>
<accession>A0ABS2QVJ8</accession>
<dbReference type="RefSeq" id="WP_205187411.1">
    <property type="nucleotide sequence ID" value="NZ_JAFBFC010000004.1"/>
</dbReference>
<dbReference type="Proteomes" id="UP000809829">
    <property type="component" value="Unassembled WGS sequence"/>
</dbReference>
<proteinExistence type="predicted"/>
<comment type="caution">
    <text evidence="2">The sequence shown here is derived from an EMBL/GenBank/DDBJ whole genome shotgun (WGS) entry which is preliminary data.</text>
</comment>
<feature type="transmembrane region" description="Helical" evidence="1">
    <location>
        <begin position="12"/>
        <end position="33"/>
    </location>
</feature>
<dbReference type="EMBL" id="JAFBFC010000004">
    <property type="protein sequence ID" value="MBM7703500.1"/>
    <property type="molecule type" value="Genomic_DNA"/>
</dbReference>
<evidence type="ECO:0000313" key="2">
    <source>
        <dbReference type="EMBL" id="MBM7703500.1"/>
    </source>
</evidence>
<keyword evidence="1" id="KW-1133">Transmembrane helix</keyword>
<organism evidence="2 3">
    <name type="scientific">Priestia iocasae</name>
    <dbReference type="NCBI Taxonomy" id="2291674"/>
    <lineage>
        <taxon>Bacteria</taxon>
        <taxon>Bacillati</taxon>
        <taxon>Bacillota</taxon>
        <taxon>Bacilli</taxon>
        <taxon>Bacillales</taxon>
        <taxon>Bacillaceae</taxon>
        <taxon>Priestia</taxon>
    </lineage>
</organism>
<name>A0ABS2QVJ8_9BACI</name>
<evidence type="ECO:0000256" key="1">
    <source>
        <dbReference type="SAM" id="Phobius"/>
    </source>
</evidence>
<keyword evidence="3" id="KW-1185">Reference proteome</keyword>